<accession>A0A4V6AS53</accession>
<keyword evidence="3" id="KW-1185">Reference proteome</keyword>
<dbReference type="Proteomes" id="UP000298787">
    <property type="component" value="Chromosome 18"/>
</dbReference>
<feature type="transmembrane region" description="Helical" evidence="1">
    <location>
        <begin position="12"/>
        <end position="36"/>
    </location>
</feature>
<organism evidence="2 3">
    <name type="scientific">Collichthys lucidus</name>
    <name type="common">Big head croaker</name>
    <name type="synonym">Sciaena lucida</name>
    <dbReference type="NCBI Taxonomy" id="240159"/>
    <lineage>
        <taxon>Eukaryota</taxon>
        <taxon>Metazoa</taxon>
        <taxon>Chordata</taxon>
        <taxon>Craniata</taxon>
        <taxon>Vertebrata</taxon>
        <taxon>Euteleostomi</taxon>
        <taxon>Actinopterygii</taxon>
        <taxon>Neopterygii</taxon>
        <taxon>Teleostei</taxon>
        <taxon>Neoteleostei</taxon>
        <taxon>Acanthomorphata</taxon>
        <taxon>Eupercaria</taxon>
        <taxon>Sciaenidae</taxon>
        <taxon>Collichthys</taxon>
    </lineage>
</organism>
<evidence type="ECO:0000313" key="3">
    <source>
        <dbReference type="Proteomes" id="UP000298787"/>
    </source>
</evidence>
<protein>
    <submittedName>
        <fullName evidence="2">Uncharacterized protein</fullName>
    </submittedName>
</protein>
<name>A0A4V6AS53_COLLU</name>
<evidence type="ECO:0000256" key="1">
    <source>
        <dbReference type="SAM" id="Phobius"/>
    </source>
</evidence>
<sequence length="98" mass="11153">MVVDLTSGGLALAINYIFTALNAFQGFFILLTTCLFDKMVRQLYIAMEISNVNHNVLFIRFRSQSRTAFESPFCNHISQTNYGGLNRPEFKASTFRAM</sequence>
<keyword evidence="1" id="KW-1133">Transmembrane helix</keyword>
<gene>
    <name evidence="2" type="ORF">D9C73_021115</name>
</gene>
<evidence type="ECO:0000313" key="2">
    <source>
        <dbReference type="EMBL" id="TKS86992.1"/>
    </source>
</evidence>
<proteinExistence type="predicted"/>
<dbReference type="EMBL" id="CM014095">
    <property type="protein sequence ID" value="TKS86992.1"/>
    <property type="molecule type" value="Genomic_DNA"/>
</dbReference>
<reference evidence="2 3" key="1">
    <citation type="submission" date="2019-01" db="EMBL/GenBank/DDBJ databases">
        <title>Genome Assembly of Collichthys lucidus.</title>
        <authorList>
            <person name="Cai M."/>
            <person name="Xiao S."/>
        </authorList>
    </citation>
    <scope>NUCLEOTIDE SEQUENCE [LARGE SCALE GENOMIC DNA]</scope>
    <source>
        <strain evidence="2">JT15FE1705JMU</strain>
        <tissue evidence="2">Muscle</tissue>
    </source>
</reference>
<keyword evidence="1" id="KW-0472">Membrane</keyword>
<dbReference type="AlphaFoldDB" id="A0A4V6AS53"/>
<dbReference type="Gene3D" id="1.20.1070.10">
    <property type="entry name" value="Rhodopsin 7-helix transmembrane proteins"/>
    <property type="match status" value="1"/>
</dbReference>
<keyword evidence="1" id="KW-0812">Transmembrane</keyword>